<sequence length="691" mass="79451">MELATTSTSSSRFRFRDHSTATDSDVSSISSDGDYDGDDEPNLEPNLASMTGKGIKHLCSELLELKLASDEEFNKNIFSNYSVFIRIFEEAKHLGTELNELKNNISIQKRLIKQVLDVTCSKVLVSEVIEPLLEVELDYYVSNEPLEDHINNISETLDILIIERKFDEAIEIIELEQQNPENDSIISERKVALSVQLSLLAENPRITVSELHKALLRLCRLGENHHANDLMLRYYHQQIENEIHTLKCSNYFCNEIYITQLAKVVFSLISQCATSFVMLNGETMDYTTELIEWSFDETKVYVDCFNGFIESISELSTIVEAVRVSVMFCSLLDAQRLMLLPFLIDRIRPSLEVVLFSQFEHFGKVIEIFTAVDCWDLDRYFVWEIMNGECCSTIVGEEEAEFCLLTNSGWKFLSLVQTIAEDVTPLIALQMEDSIFSGFINLFNAYVVILERALIYEKDVIENSVPLTNFGVSLQQQISILTNLSSLQILLPKMVRAIYEGISSDDMNEQIISVQEKRYDRFRLFTQEASNQLRSQFCHQFIQRIMSFEMDYKKLIVENRSGGIPSLKLQSLYNPYPSINCCVIHYKVLFSQLRKLERLVEDSIFEKEWLLELLRELVETTFIHISTKRDMWAISEETSTQENSVNYKQFVMDFAFLAEISKLGGYFSSEPSALADLVKSAYVSVGLNPER</sequence>
<keyword evidence="3" id="KW-0268">Exocytosis</keyword>
<dbReference type="Pfam" id="PF16528">
    <property type="entry name" value="Exo84_C"/>
    <property type="match status" value="1"/>
</dbReference>
<proteinExistence type="inferred from homology"/>
<feature type="compositionally biased region" description="Acidic residues" evidence="4">
    <location>
        <begin position="33"/>
        <end position="42"/>
    </location>
</feature>
<evidence type="ECO:0000256" key="3">
    <source>
        <dbReference type="ARBA" id="ARBA00022483"/>
    </source>
</evidence>
<dbReference type="PANTHER" id="PTHR21426:SF13">
    <property type="entry name" value="OS08G0566700 PROTEIN"/>
    <property type="match status" value="1"/>
</dbReference>
<comment type="caution">
    <text evidence="7">The sequence shown here is derived from an EMBL/GenBank/DDBJ whole genome shotgun (WGS) entry which is preliminary data.</text>
</comment>
<dbReference type="GO" id="GO:0006887">
    <property type="term" value="P:exocytosis"/>
    <property type="evidence" value="ECO:0007669"/>
    <property type="project" value="UniProtKB-KW"/>
</dbReference>
<dbReference type="InterPro" id="IPR016159">
    <property type="entry name" value="Cullin_repeat-like_dom_sf"/>
</dbReference>
<dbReference type="InterPro" id="IPR033961">
    <property type="entry name" value="Exo84"/>
</dbReference>
<feature type="compositionally biased region" description="Low complexity" evidence="4">
    <location>
        <begin position="23"/>
        <end position="32"/>
    </location>
</feature>
<dbReference type="SUPFAM" id="SSF74788">
    <property type="entry name" value="Cullin repeat-like"/>
    <property type="match status" value="1"/>
</dbReference>
<dbReference type="GO" id="GO:0000145">
    <property type="term" value="C:exocyst"/>
    <property type="evidence" value="ECO:0007669"/>
    <property type="project" value="InterPro"/>
</dbReference>
<organism evidence="7 9">
    <name type="scientific">Cannabis sativa</name>
    <name type="common">Hemp</name>
    <name type="synonym">Marijuana</name>
    <dbReference type="NCBI Taxonomy" id="3483"/>
    <lineage>
        <taxon>Eukaryota</taxon>
        <taxon>Viridiplantae</taxon>
        <taxon>Streptophyta</taxon>
        <taxon>Embryophyta</taxon>
        <taxon>Tracheophyta</taxon>
        <taxon>Spermatophyta</taxon>
        <taxon>Magnoliopsida</taxon>
        <taxon>eudicotyledons</taxon>
        <taxon>Gunneridae</taxon>
        <taxon>Pentapetalae</taxon>
        <taxon>rosids</taxon>
        <taxon>fabids</taxon>
        <taxon>Rosales</taxon>
        <taxon>Cannabaceae</taxon>
        <taxon>Cannabis</taxon>
    </lineage>
</organism>
<evidence type="ECO:0000313" key="8">
    <source>
        <dbReference type="Proteomes" id="UP000525078"/>
    </source>
</evidence>
<feature type="domain" description="Exocyst component Exo84 C-terminal" evidence="5">
    <location>
        <begin position="149"/>
        <end position="314"/>
    </location>
</feature>
<evidence type="ECO:0000259" key="5">
    <source>
        <dbReference type="Pfam" id="PF16528"/>
    </source>
</evidence>
<evidence type="ECO:0000313" key="6">
    <source>
        <dbReference type="EMBL" id="KAF4358200.1"/>
    </source>
</evidence>
<dbReference type="PANTHER" id="PTHR21426">
    <property type="entry name" value="EXOCYST COMPLEX COMPONENT 8"/>
    <property type="match status" value="1"/>
</dbReference>
<accession>A0A7J6GVY3</accession>
<keyword evidence="9" id="KW-1185">Reference proteome</keyword>
<protein>
    <recommendedName>
        <fullName evidence="5">Exocyst component Exo84 C-terminal domain-containing protein</fullName>
    </recommendedName>
</protein>
<feature type="compositionally biased region" description="Low complexity" evidence="4">
    <location>
        <begin position="1"/>
        <end position="12"/>
    </location>
</feature>
<name>A0A7J6GVY3_CANSA</name>
<dbReference type="Proteomes" id="UP000525078">
    <property type="component" value="Unassembled WGS sequence"/>
</dbReference>
<dbReference type="AlphaFoldDB" id="A0A7J6GVY3"/>
<evidence type="ECO:0000256" key="4">
    <source>
        <dbReference type="SAM" id="MobiDB-lite"/>
    </source>
</evidence>
<comment type="similarity">
    <text evidence="1">Belongs to the EXO84 family.</text>
</comment>
<gene>
    <name evidence="6" type="ORF">F8388_009483</name>
    <name evidence="7" type="ORF">G4B88_024658</name>
</gene>
<keyword evidence="2" id="KW-0813">Transport</keyword>
<evidence type="ECO:0000313" key="7">
    <source>
        <dbReference type="EMBL" id="KAF4387086.1"/>
    </source>
</evidence>
<feature type="region of interest" description="Disordered" evidence="4">
    <location>
        <begin position="1"/>
        <end position="47"/>
    </location>
</feature>
<evidence type="ECO:0000256" key="2">
    <source>
        <dbReference type="ARBA" id="ARBA00022448"/>
    </source>
</evidence>
<dbReference type="EMBL" id="JAATIP010000228">
    <property type="protein sequence ID" value="KAF4358200.1"/>
    <property type="molecule type" value="Genomic_DNA"/>
</dbReference>
<dbReference type="EMBL" id="JAATIQ010000080">
    <property type="protein sequence ID" value="KAF4387086.1"/>
    <property type="molecule type" value="Genomic_DNA"/>
</dbReference>
<dbReference type="InterPro" id="IPR032403">
    <property type="entry name" value="Exo84_C"/>
</dbReference>
<dbReference type="GO" id="GO:0006893">
    <property type="term" value="P:Golgi to plasma membrane transport"/>
    <property type="evidence" value="ECO:0007669"/>
    <property type="project" value="TreeGrafter"/>
</dbReference>
<dbReference type="Proteomes" id="UP000583929">
    <property type="component" value="Unassembled WGS sequence"/>
</dbReference>
<evidence type="ECO:0000256" key="1">
    <source>
        <dbReference type="ARBA" id="ARBA00007210"/>
    </source>
</evidence>
<dbReference type="GO" id="GO:0008104">
    <property type="term" value="P:intracellular protein localization"/>
    <property type="evidence" value="ECO:0007669"/>
    <property type="project" value="TreeGrafter"/>
</dbReference>
<reference evidence="8 9" key="1">
    <citation type="journal article" date="2020" name="bioRxiv">
        <title>Sequence and annotation of 42 cannabis genomes reveals extensive copy number variation in cannabinoid synthesis and pathogen resistance genes.</title>
        <authorList>
            <person name="Mckernan K.J."/>
            <person name="Helbert Y."/>
            <person name="Kane L.T."/>
            <person name="Ebling H."/>
            <person name="Zhang L."/>
            <person name="Liu B."/>
            <person name="Eaton Z."/>
            <person name="Mclaughlin S."/>
            <person name="Kingan S."/>
            <person name="Baybayan P."/>
            <person name="Concepcion G."/>
            <person name="Jordan M."/>
            <person name="Riva A."/>
            <person name="Barbazuk W."/>
            <person name="Harkins T."/>
        </authorList>
    </citation>
    <scope>NUCLEOTIDE SEQUENCE [LARGE SCALE GENOMIC DNA]</scope>
    <source>
        <strain evidence="8 9">cv. Jamaican Lion 4</strain>
        <strain evidence="7">Father</strain>
        <strain evidence="6">Mother</strain>
        <tissue evidence="7">Leaf</tissue>
    </source>
</reference>
<evidence type="ECO:0000313" key="9">
    <source>
        <dbReference type="Proteomes" id="UP000583929"/>
    </source>
</evidence>